<evidence type="ECO:0000313" key="4">
    <source>
        <dbReference type="Proteomes" id="UP000228989"/>
    </source>
</evidence>
<evidence type="ECO:0000256" key="1">
    <source>
        <dbReference type="SAM" id="Phobius"/>
    </source>
</evidence>
<reference evidence="2 5" key="1">
    <citation type="submission" date="2017-09" db="EMBL/GenBank/DDBJ databases">
        <title>Depth-based differentiation of microbial function through sediment-hosted aquifers and enrichment of novel symbionts in the deep terrestrial subsurface.</title>
        <authorList>
            <person name="Probst A.J."/>
            <person name="Ladd B."/>
            <person name="Jarett J.K."/>
            <person name="Geller-Mcgrath D.E."/>
            <person name="Sieber C.M."/>
            <person name="Emerson J.B."/>
            <person name="Anantharaman K."/>
            <person name="Thomas B.C."/>
            <person name="Malmstrom R."/>
            <person name="Stieglmeier M."/>
            <person name="Klingl A."/>
            <person name="Woyke T."/>
            <person name="Ryan C.M."/>
            <person name="Banfield J.F."/>
        </authorList>
    </citation>
    <scope>NUCLEOTIDE SEQUENCE [LARGE SCALE GENOMIC DNA]</scope>
    <source>
        <strain evidence="3">CG17_big_fil_post_rev_8_21_14_2_50_31_73</strain>
        <strain evidence="2">CG18_big_fil_WC_8_21_14_2_50_31_19</strain>
    </source>
</reference>
<dbReference type="Proteomes" id="UP000228989">
    <property type="component" value="Unassembled WGS sequence"/>
</dbReference>
<name>A0A2G9LJH4_HUBC1</name>
<feature type="transmembrane region" description="Helical" evidence="1">
    <location>
        <begin position="7"/>
        <end position="31"/>
    </location>
</feature>
<sequence>MVQYETIAKLFLAVLLLTILFYISIVVLGVWKPVMPWSEYIEKFAIIGYTNEKYIEPEKEFKIIVEPNPDLTKYKNKNYLDLWICVDNVYQYYKPLYVEKKADYAFVEQEKRDSKGNIHTTNKFLYMKIFAGEEDGEEYKDKSEKDKIINYILNMKKYSQSGECYFTVPLGGKAEGHYYYPCNGNDGSPIIKKISSSEYNEYSLALFAKWLSVDFFSRTTLVEDFDRNSSISPKDNIKGKCWPGDCGKKYFDVNDSGKKFDCDTACKGNSICNDICNKTPSKIVRGDTPILTSLSYKVNSSSVDDSQCVPYDPEKQLNFNMMLTTKDSSGSNIPHAEAYKPVYGPVYIYFRLYDKKKDEMTQLWPISKDSAMLVTSGMPYSRDMPTAGLIPGIIQFAQKRGENVVHLLAAIPHSPFNKDFDVTKNYITAKLPFVVSNSNSQTFKDNFGNNLRYGKKYDDVSYISPMCATGFGRFWYYSTMMRIPPSVMGQSSNDNFIKSDDGCKHEQWLTEDGYYNLW</sequence>
<keyword evidence="1" id="KW-1133">Transmembrane helix</keyword>
<proteinExistence type="predicted"/>
<comment type="caution">
    <text evidence="2">The sequence shown here is derived from an EMBL/GenBank/DDBJ whole genome shotgun (WGS) entry which is preliminary data.</text>
</comment>
<protein>
    <submittedName>
        <fullName evidence="2">Uncharacterized protein</fullName>
    </submittedName>
</protein>
<accession>A0A2G9LJH4</accession>
<dbReference type="EMBL" id="PFFF01000033">
    <property type="protein sequence ID" value="PIV89710.1"/>
    <property type="molecule type" value="Genomic_DNA"/>
</dbReference>
<dbReference type="Proteomes" id="UP000229789">
    <property type="component" value="Unassembled WGS sequence"/>
</dbReference>
<keyword evidence="1" id="KW-0812">Transmembrane</keyword>
<dbReference type="EMBL" id="PCUF01000008">
    <property type="protein sequence ID" value="PIN66689.1"/>
    <property type="molecule type" value="Genomic_DNA"/>
</dbReference>
<evidence type="ECO:0000313" key="3">
    <source>
        <dbReference type="EMBL" id="PIV89710.1"/>
    </source>
</evidence>
<evidence type="ECO:0000313" key="5">
    <source>
        <dbReference type="Proteomes" id="UP000229789"/>
    </source>
</evidence>
<keyword evidence="1" id="KW-0472">Membrane</keyword>
<gene>
    <name evidence="3" type="ORF">COW47_01465</name>
    <name evidence="2" type="ORF">COW69_00970</name>
</gene>
<organism evidence="2 5">
    <name type="scientific">Huberarchaeum crystalense</name>
    <dbReference type="NCBI Taxonomy" id="2014257"/>
    <lineage>
        <taxon>Archaea</taxon>
        <taxon>Candidatus Huberarchaeota</taxon>
        <taxon>Candidatus Huberarchaeia</taxon>
        <taxon>Candidatus Huberarchaeales</taxon>
        <taxon>Candidatus Huberarchaeaceae</taxon>
        <taxon>Candidatus Huberarchaeum</taxon>
    </lineage>
</organism>
<evidence type="ECO:0000313" key="2">
    <source>
        <dbReference type="EMBL" id="PIN66689.1"/>
    </source>
</evidence>
<accession>A0A2H9MMG9</accession>
<reference evidence="4" key="2">
    <citation type="submission" date="2017-09" db="EMBL/GenBank/DDBJ databases">
        <title>Depth-based differentiation of microbial function through sediment-hosted aquifers and enrichment of novel symbionts in the deep terrestrial subsurface.</title>
        <authorList>
            <person name="Probst A.J."/>
            <person name="Ladd B."/>
            <person name="Jarett J.K."/>
            <person name="Geller-Mcgrath D.E."/>
            <person name="Sieber C.M.K."/>
            <person name="Emerson J.B."/>
            <person name="Anantharaman K."/>
            <person name="Thomas B.C."/>
            <person name="Malmstrom R."/>
            <person name="Stieglmeier M."/>
            <person name="Klingl A."/>
            <person name="Woyke T."/>
            <person name="Ryan C.M."/>
            <person name="Banfield J.F."/>
        </authorList>
    </citation>
    <scope>NUCLEOTIDE SEQUENCE [LARGE SCALE GENOMIC DNA]</scope>
</reference>
<dbReference type="AlphaFoldDB" id="A0A2G9LJH4"/>